<gene>
    <name evidence="1" type="ORF">FVR03_19460</name>
</gene>
<dbReference type="RefSeq" id="WP_147923440.1">
    <property type="nucleotide sequence ID" value="NZ_VRTY01000096.1"/>
</dbReference>
<name>A0A5C8J5N9_9BACT</name>
<organism evidence="1 2">
    <name type="scientific">Pontibacter qinzhouensis</name>
    <dbReference type="NCBI Taxonomy" id="2603253"/>
    <lineage>
        <taxon>Bacteria</taxon>
        <taxon>Pseudomonadati</taxon>
        <taxon>Bacteroidota</taxon>
        <taxon>Cytophagia</taxon>
        <taxon>Cytophagales</taxon>
        <taxon>Hymenobacteraceae</taxon>
        <taxon>Pontibacter</taxon>
    </lineage>
</organism>
<reference evidence="1 2" key="1">
    <citation type="submission" date="2019-08" db="EMBL/GenBank/DDBJ databases">
        <authorList>
            <person name="Shi S."/>
        </authorList>
    </citation>
    <scope>NUCLEOTIDE SEQUENCE [LARGE SCALE GENOMIC DNA]</scope>
    <source>
        <strain evidence="1 2">GY10130</strain>
    </source>
</reference>
<dbReference type="Proteomes" id="UP000321926">
    <property type="component" value="Unassembled WGS sequence"/>
</dbReference>
<proteinExistence type="predicted"/>
<evidence type="ECO:0000313" key="2">
    <source>
        <dbReference type="Proteomes" id="UP000321926"/>
    </source>
</evidence>
<dbReference type="EMBL" id="VRTY01000096">
    <property type="protein sequence ID" value="TXK33225.1"/>
    <property type="molecule type" value="Genomic_DNA"/>
</dbReference>
<evidence type="ECO:0000313" key="1">
    <source>
        <dbReference type="EMBL" id="TXK33225.1"/>
    </source>
</evidence>
<accession>A0A5C8J5N9</accession>
<comment type="caution">
    <text evidence="1">The sequence shown here is derived from an EMBL/GenBank/DDBJ whole genome shotgun (WGS) entry which is preliminary data.</text>
</comment>
<protein>
    <submittedName>
        <fullName evidence="1">Uncharacterized protein</fullName>
    </submittedName>
</protein>
<keyword evidence="2" id="KW-1185">Reference proteome</keyword>
<dbReference type="AlphaFoldDB" id="A0A5C8J5N9"/>
<sequence>MFLFVFAPPQAFDFTNYKKRLLPKQYITLFVFTLSPPEVKNAAVKGNISKKSEQNHKLLPLFCWFGK</sequence>